<organism evidence="6 7">
    <name type="scientific">Coniophora puteana (strain RWD-64-598)</name>
    <name type="common">Brown rot fungus</name>
    <dbReference type="NCBI Taxonomy" id="741705"/>
    <lineage>
        <taxon>Eukaryota</taxon>
        <taxon>Fungi</taxon>
        <taxon>Dikarya</taxon>
        <taxon>Basidiomycota</taxon>
        <taxon>Agaricomycotina</taxon>
        <taxon>Agaricomycetes</taxon>
        <taxon>Agaricomycetidae</taxon>
        <taxon>Boletales</taxon>
        <taxon>Coniophorineae</taxon>
        <taxon>Coniophoraceae</taxon>
        <taxon>Coniophora</taxon>
    </lineage>
</organism>
<dbReference type="Pfam" id="PF03770">
    <property type="entry name" value="IPK"/>
    <property type="match status" value="2"/>
</dbReference>
<dbReference type="RefSeq" id="XP_007765093.1">
    <property type="nucleotide sequence ID" value="XM_007766903.1"/>
</dbReference>
<evidence type="ECO:0000313" key="7">
    <source>
        <dbReference type="Proteomes" id="UP000053558"/>
    </source>
</evidence>
<proteinExistence type="inferred from homology"/>
<evidence type="ECO:0000256" key="5">
    <source>
        <dbReference type="SAM" id="MobiDB-lite"/>
    </source>
</evidence>
<dbReference type="Gene3D" id="3.30.470.160">
    <property type="entry name" value="Inositol polyphosphate kinase"/>
    <property type="match status" value="1"/>
</dbReference>
<dbReference type="EC" id="2.7.-.-" evidence="4"/>
<sequence length="394" mass="42803">MASQPSNAHLAYQVGGHPGVKSSEGILFKPALPQEIAFYKALASAAENEAVQEDGTVSSLALLHNYTPTFIGSLDLVGQVSQDSSERKTGGGSDSVDMNKVVPVHDAHESDKRGLVLEDLTHGFKKPSVIDIKLGSVLYAEDATPEKKERMRKAAENTTSGTDGMRVVGFCVYDNDHAEPVVVPKPYGKSIKTANLPEAIASFFPVARSEIASNGSTGPSSSERHTQPSTLMSSHWPEPLTTPSGHRPHTLLSLLDQLLSDLDDIRTVMEDDQLDLCMIGGSLLIVYESDWDKAEEAIRRENARQQGDDEEPKIELDDGDEEEEDVEEPAPSIRVSLIDFAHASFASPDFPYPIKEGQDPDKKAVREGVMKGLKKVISLVKGRRREVKAMMGGS</sequence>
<evidence type="ECO:0000256" key="4">
    <source>
        <dbReference type="RuleBase" id="RU363090"/>
    </source>
</evidence>
<dbReference type="PANTHER" id="PTHR12400:SF108">
    <property type="entry name" value="KINASE"/>
    <property type="match status" value="1"/>
</dbReference>
<dbReference type="GO" id="GO:0008440">
    <property type="term" value="F:inositol-1,4,5-trisphosphate 3-kinase activity"/>
    <property type="evidence" value="ECO:0007669"/>
    <property type="project" value="TreeGrafter"/>
</dbReference>
<evidence type="ECO:0000256" key="3">
    <source>
        <dbReference type="ARBA" id="ARBA00022777"/>
    </source>
</evidence>
<reference evidence="7" key="1">
    <citation type="journal article" date="2012" name="Science">
        <title>The Paleozoic origin of enzymatic lignin decomposition reconstructed from 31 fungal genomes.</title>
        <authorList>
            <person name="Floudas D."/>
            <person name="Binder M."/>
            <person name="Riley R."/>
            <person name="Barry K."/>
            <person name="Blanchette R.A."/>
            <person name="Henrissat B."/>
            <person name="Martinez A.T."/>
            <person name="Otillar R."/>
            <person name="Spatafora J.W."/>
            <person name="Yadav J.S."/>
            <person name="Aerts A."/>
            <person name="Benoit I."/>
            <person name="Boyd A."/>
            <person name="Carlson A."/>
            <person name="Copeland A."/>
            <person name="Coutinho P.M."/>
            <person name="de Vries R.P."/>
            <person name="Ferreira P."/>
            <person name="Findley K."/>
            <person name="Foster B."/>
            <person name="Gaskell J."/>
            <person name="Glotzer D."/>
            <person name="Gorecki P."/>
            <person name="Heitman J."/>
            <person name="Hesse C."/>
            <person name="Hori C."/>
            <person name="Igarashi K."/>
            <person name="Jurgens J.A."/>
            <person name="Kallen N."/>
            <person name="Kersten P."/>
            <person name="Kohler A."/>
            <person name="Kuees U."/>
            <person name="Kumar T.K.A."/>
            <person name="Kuo A."/>
            <person name="LaButti K."/>
            <person name="Larrondo L.F."/>
            <person name="Lindquist E."/>
            <person name="Ling A."/>
            <person name="Lombard V."/>
            <person name="Lucas S."/>
            <person name="Lundell T."/>
            <person name="Martin R."/>
            <person name="McLaughlin D.J."/>
            <person name="Morgenstern I."/>
            <person name="Morin E."/>
            <person name="Murat C."/>
            <person name="Nagy L.G."/>
            <person name="Nolan M."/>
            <person name="Ohm R.A."/>
            <person name="Patyshakuliyeva A."/>
            <person name="Rokas A."/>
            <person name="Ruiz-Duenas F.J."/>
            <person name="Sabat G."/>
            <person name="Salamov A."/>
            <person name="Samejima M."/>
            <person name="Schmutz J."/>
            <person name="Slot J.C."/>
            <person name="St John F."/>
            <person name="Stenlid J."/>
            <person name="Sun H."/>
            <person name="Sun S."/>
            <person name="Syed K."/>
            <person name="Tsang A."/>
            <person name="Wiebenga A."/>
            <person name="Young D."/>
            <person name="Pisabarro A."/>
            <person name="Eastwood D.C."/>
            <person name="Martin F."/>
            <person name="Cullen D."/>
            <person name="Grigoriev I.V."/>
            <person name="Hibbett D.S."/>
        </authorList>
    </citation>
    <scope>NUCLEOTIDE SEQUENCE [LARGE SCALE GENOMIC DNA]</scope>
    <source>
        <strain evidence="7">RWD-64-598 SS2</strain>
    </source>
</reference>
<feature type="region of interest" description="Disordered" evidence="5">
    <location>
        <begin position="301"/>
        <end position="330"/>
    </location>
</feature>
<feature type="compositionally biased region" description="Polar residues" evidence="5">
    <location>
        <begin position="212"/>
        <end position="233"/>
    </location>
</feature>
<dbReference type="KEGG" id="cput:CONPUDRAFT_150480"/>
<name>A0A5M3N443_CONPW</name>
<evidence type="ECO:0000313" key="6">
    <source>
        <dbReference type="EMBL" id="EIW85681.1"/>
    </source>
</evidence>
<dbReference type="GO" id="GO:0000824">
    <property type="term" value="F:inositol-1,4,5,6-tetrakisphosphate 3-kinase activity"/>
    <property type="evidence" value="ECO:0007669"/>
    <property type="project" value="TreeGrafter"/>
</dbReference>
<dbReference type="GO" id="GO:0005634">
    <property type="term" value="C:nucleus"/>
    <property type="evidence" value="ECO:0007669"/>
    <property type="project" value="TreeGrafter"/>
</dbReference>
<dbReference type="GeneID" id="19202692"/>
<evidence type="ECO:0000256" key="1">
    <source>
        <dbReference type="ARBA" id="ARBA00007374"/>
    </source>
</evidence>
<dbReference type="AlphaFoldDB" id="A0A5M3N443"/>
<dbReference type="SUPFAM" id="SSF56104">
    <property type="entry name" value="SAICAR synthase-like"/>
    <property type="match status" value="1"/>
</dbReference>
<gene>
    <name evidence="6" type="ORF">CONPUDRAFT_150480</name>
</gene>
<comment type="similarity">
    <text evidence="1 4">Belongs to the inositol phosphokinase (IPK) family.</text>
</comment>
<dbReference type="OrthoDB" id="338650at2759"/>
<feature type="compositionally biased region" description="Acidic residues" evidence="5">
    <location>
        <begin position="308"/>
        <end position="328"/>
    </location>
</feature>
<evidence type="ECO:0000256" key="2">
    <source>
        <dbReference type="ARBA" id="ARBA00022679"/>
    </source>
</evidence>
<dbReference type="GO" id="GO:0005737">
    <property type="term" value="C:cytoplasm"/>
    <property type="evidence" value="ECO:0007669"/>
    <property type="project" value="TreeGrafter"/>
</dbReference>
<dbReference type="GO" id="GO:0046854">
    <property type="term" value="P:phosphatidylinositol phosphate biosynthetic process"/>
    <property type="evidence" value="ECO:0007669"/>
    <property type="project" value="TreeGrafter"/>
</dbReference>
<dbReference type="PANTHER" id="PTHR12400">
    <property type="entry name" value="INOSITOL POLYPHOSPHATE KINASE"/>
    <property type="match status" value="1"/>
</dbReference>
<dbReference type="InterPro" id="IPR005522">
    <property type="entry name" value="IPK"/>
</dbReference>
<dbReference type="EMBL" id="JH711574">
    <property type="protein sequence ID" value="EIW85681.1"/>
    <property type="molecule type" value="Genomic_DNA"/>
</dbReference>
<protein>
    <recommendedName>
        <fullName evidence="4">Kinase</fullName>
        <ecNumber evidence="4">2.7.-.-</ecNumber>
    </recommendedName>
</protein>
<keyword evidence="7" id="KW-1185">Reference proteome</keyword>
<keyword evidence="3 4" id="KW-0418">Kinase</keyword>
<dbReference type="OMA" id="AENSCAS"/>
<accession>A0A5M3N443</accession>
<keyword evidence="2 4" id="KW-0808">Transferase</keyword>
<dbReference type="Proteomes" id="UP000053558">
    <property type="component" value="Unassembled WGS sequence"/>
</dbReference>
<comment type="caution">
    <text evidence="6">The sequence shown here is derived from an EMBL/GenBank/DDBJ whole genome shotgun (WGS) entry which is preliminary data.</text>
</comment>
<dbReference type="GO" id="GO:0032958">
    <property type="term" value="P:inositol phosphate biosynthetic process"/>
    <property type="evidence" value="ECO:0007669"/>
    <property type="project" value="InterPro"/>
</dbReference>
<dbReference type="InterPro" id="IPR038286">
    <property type="entry name" value="IPK_sf"/>
</dbReference>
<feature type="region of interest" description="Disordered" evidence="5">
    <location>
        <begin position="212"/>
        <end position="248"/>
    </location>
</feature>